<evidence type="ECO:0000313" key="12">
    <source>
        <dbReference type="EMBL" id="SDE59614.1"/>
    </source>
</evidence>
<evidence type="ECO:0000256" key="9">
    <source>
        <dbReference type="HAMAP-Rule" id="MF_00417"/>
    </source>
</evidence>
<proteinExistence type="inferred from homology"/>
<evidence type="ECO:0000256" key="3">
    <source>
        <dbReference type="ARBA" id="ARBA00004496"/>
    </source>
</evidence>
<dbReference type="InterPro" id="IPR000816">
    <property type="entry name" value="Peptidase_C15"/>
</dbReference>
<dbReference type="NCBIfam" id="NF009676">
    <property type="entry name" value="PRK13197.1"/>
    <property type="match status" value="1"/>
</dbReference>
<evidence type="ECO:0000256" key="10">
    <source>
        <dbReference type="PROSITE-ProRule" id="PRU10076"/>
    </source>
</evidence>
<dbReference type="CDD" id="cd00501">
    <property type="entry name" value="Peptidase_C15"/>
    <property type="match status" value="1"/>
</dbReference>
<comment type="catalytic activity">
    <reaction evidence="1 9 10">
        <text>Release of an N-terminal pyroglutamyl group from a polypeptide, the second amino acid generally not being Pro.</text>
        <dbReference type="EC" id="3.4.19.3"/>
    </reaction>
</comment>
<dbReference type="InterPro" id="IPR029762">
    <property type="entry name" value="PGP-I_bact-type"/>
</dbReference>
<name>A0A1G7E7E9_9BURK</name>
<dbReference type="InterPro" id="IPR033694">
    <property type="entry name" value="PGPEP1_Cys_AS"/>
</dbReference>
<dbReference type="PROSITE" id="PS01334">
    <property type="entry name" value="PYRASE_CYS"/>
    <property type="match status" value="1"/>
</dbReference>
<keyword evidence="6 9" id="KW-0645">Protease</keyword>
<keyword evidence="13" id="KW-1185">Reference proteome</keyword>
<dbReference type="EMBL" id="FMZC01000022">
    <property type="protein sequence ID" value="SDE59614.1"/>
    <property type="molecule type" value="Genomic_DNA"/>
</dbReference>
<dbReference type="EC" id="3.4.19.3" evidence="9"/>
<comment type="subunit">
    <text evidence="9">Homotetramer.</text>
</comment>
<dbReference type="PIRSF" id="PIRSF015592">
    <property type="entry name" value="Prld-crbxl_pptds"/>
    <property type="match status" value="1"/>
</dbReference>
<organism evidence="12 13">
    <name type="scientific">Paracidovorax valerianellae</name>
    <dbReference type="NCBI Taxonomy" id="187868"/>
    <lineage>
        <taxon>Bacteria</taxon>
        <taxon>Pseudomonadati</taxon>
        <taxon>Pseudomonadota</taxon>
        <taxon>Betaproteobacteria</taxon>
        <taxon>Burkholderiales</taxon>
        <taxon>Comamonadaceae</taxon>
        <taxon>Paracidovorax</taxon>
    </lineage>
</organism>
<dbReference type="Proteomes" id="UP000198781">
    <property type="component" value="Unassembled WGS sequence"/>
</dbReference>
<dbReference type="GO" id="GO:0005829">
    <property type="term" value="C:cytosol"/>
    <property type="evidence" value="ECO:0007669"/>
    <property type="project" value="InterPro"/>
</dbReference>
<keyword evidence="5 9" id="KW-0963">Cytoplasm</keyword>
<evidence type="ECO:0000256" key="11">
    <source>
        <dbReference type="PROSITE-ProRule" id="PRU10077"/>
    </source>
</evidence>
<comment type="function">
    <text evidence="2 9">Removes 5-oxoproline from various penultimate amino acid residues except L-proline.</text>
</comment>
<feature type="active site" evidence="9 11">
    <location>
        <position position="148"/>
    </location>
</feature>
<evidence type="ECO:0000256" key="1">
    <source>
        <dbReference type="ARBA" id="ARBA00001770"/>
    </source>
</evidence>
<keyword evidence="7 9" id="KW-0378">Hydrolase</keyword>
<protein>
    <recommendedName>
        <fullName evidence="9">Pyrrolidone-carboxylate peptidase</fullName>
        <ecNumber evidence="9">3.4.19.3</ecNumber>
    </recommendedName>
    <alternativeName>
        <fullName evidence="9">5-oxoprolyl-peptidase</fullName>
    </alternativeName>
    <alternativeName>
        <fullName evidence="9">Pyroglutamyl-peptidase I</fullName>
        <shortName evidence="9">PGP-I</shortName>
        <shortName evidence="9">Pyrase</shortName>
    </alternativeName>
</protein>
<accession>A0A1G7E7E9</accession>
<dbReference type="GO" id="GO:0016920">
    <property type="term" value="F:pyroglutamyl-peptidase activity"/>
    <property type="evidence" value="ECO:0007669"/>
    <property type="project" value="UniProtKB-UniRule"/>
</dbReference>
<comment type="similarity">
    <text evidence="4 9">Belongs to the peptidase C15 family.</text>
</comment>
<keyword evidence="8 9" id="KW-0788">Thiol protease</keyword>
<dbReference type="NCBIfam" id="TIGR00504">
    <property type="entry name" value="pyro_pdase"/>
    <property type="match status" value="1"/>
</dbReference>
<reference evidence="12 13" key="1">
    <citation type="submission" date="2016-10" db="EMBL/GenBank/DDBJ databases">
        <authorList>
            <person name="de Groot N.N."/>
        </authorList>
    </citation>
    <scope>NUCLEOTIDE SEQUENCE [LARGE SCALE GENOMIC DNA]</scope>
    <source>
        <strain evidence="12 13">DSM 16619</strain>
    </source>
</reference>
<feature type="active site" evidence="9 10">
    <location>
        <position position="85"/>
    </location>
</feature>
<comment type="subcellular location">
    <subcellularLocation>
        <location evidence="3 9">Cytoplasm</location>
    </subcellularLocation>
</comment>
<dbReference type="InterPro" id="IPR016125">
    <property type="entry name" value="Peptidase_C15-like"/>
</dbReference>
<dbReference type="Gene3D" id="3.40.630.20">
    <property type="entry name" value="Peptidase C15, pyroglutamyl peptidase I-like"/>
    <property type="match status" value="1"/>
</dbReference>
<evidence type="ECO:0000313" key="13">
    <source>
        <dbReference type="Proteomes" id="UP000198781"/>
    </source>
</evidence>
<dbReference type="RefSeq" id="WP_092745901.1">
    <property type="nucleotide sequence ID" value="NZ_FMZC01000022.1"/>
</dbReference>
<evidence type="ECO:0000256" key="7">
    <source>
        <dbReference type="ARBA" id="ARBA00022801"/>
    </source>
</evidence>
<dbReference type="InterPro" id="IPR033693">
    <property type="entry name" value="PGPEP1_Glu_AS"/>
</dbReference>
<gene>
    <name evidence="9" type="primary">pcp</name>
    <name evidence="12" type="ORF">SAMN05192589_12210</name>
</gene>
<dbReference type="PANTHER" id="PTHR23402">
    <property type="entry name" value="PROTEASE FAMILY C15 PYROGLUTAMYL-PEPTIDASE I-RELATED"/>
    <property type="match status" value="1"/>
</dbReference>
<dbReference type="PROSITE" id="PS01333">
    <property type="entry name" value="PYRASE_GLU"/>
    <property type="match status" value="1"/>
</dbReference>
<dbReference type="GO" id="GO:0006508">
    <property type="term" value="P:proteolysis"/>
    <property type="evidence" value="ECO:0007669"/>
    <property type="project" value="UniProtKB-KW"/>
</dbReference>
<dbReference type="SUPFAM" id="SSF53182">
    <property type="entry name" value="Pyrrolidone carboxyl peptidase (pyroglutamate aminopeptidase)"/>
    <property type="match status" value="1"/>
</dbReference>
<evidence type="ECO:0000256" key="8">
    <source>
        <dbReference type="ARBA" id="ARBA00022807"/>
    </source>
</evidence>
<feature type="active site" evidence="9">
    <location>
        <position position="179"/>
    </location>
</feature>
<dbReference type="InterPro" id="IPR036440">
    <property type="entry name" value="Peptidase_C15-like_sf"/>
</dbReference>
<evidence type="ECO:0000256" key="6">
    <source>
        <dbReference type="ARBA" id="ARBA00022670"/>
    </source>
</evidence>
<evidence type="ECO:0000256" key="4">
    <source>
        <dbReference type="ARBA" id="ARBA00006641"/>
    </source>
</evidence>
<dbReference type="Pfam" id="PF01470">
    <property type="entry name" value="Peptidase_C15"/>
    <property type="match status" value="1"/>
</dbReference>
<dbReference type="PRINTS" id="PR00706">
    <property type="entry name" value="PYROGLUPTASE"/>
</dbReference>
<evidence type="ECO:0000256" key="2">
    <source>
        <dbReference type="ARBA" id="ARBA00002280"/>
    </source>
</evidence>
<evidence type="ECO:0000256" key="5">
    <source>
        <dbReference type="ARBA" id="ARBA00022490"/>
    </source>
</evidence>
<dbReference type="PANTHER" id="PTHR23402:SF1">
    <property type="entry name" value="PYROGLUTAMYL-PEPTIDASE I"/>
    <property type="match status" value="1"/>
</dbReference>
<dbReference type="FunFam" id="3.40.630.20:FF:000001">
    <property type="entry name" value="Pyrrolidone-carboxylate peptidase"/>
    <property type="match status" value="1"/>
</dbReference>
<sequence>MPDATPFHVLVTGFEPFERDTVNPSWEVARALDGWQHGGATVQAEKLPCVFGKAAQALDEALARWQPTLVICLGLAGGRTEVSIERVAINLDDARITDNAGQQPVDTAVVPGAPAAYFSTLPIKAIVRDLRAEGLPAAVSNTAGTFVCNHLFYALMHRLAQQAGGAAAKQPPARGGFIHVPYLPEQAARVPGAPSVALDTQVQALRTVIRTALTVHQDVRETAGQLH</sequence>
<dbReference type="HAMAP" id="MF_00417">
    <property type="entry name" value="Pyrrolid_peptidase"/>
    <property type="match status" value="1"/>
</dbReference>
<dbReference type="OrthoDB" id="9779738at2"/>
<dbReference type="AlphaFoldDB" id="A0A1G7E7E9"/>
<dbReference type="STRING" id="187868.SAMN05192589_12210"/>